<dbReference type="GO" id="GO:0004190">
    <property type="term" value="F:aspartic-type endopeptidase activity"/>
    <property type="evidence" value="ECO:0007669"/>
    <property type="project" value="InterPro"/>
</dbReference>
<evidence type="ECO:0000313" key="2">
    <source>
        <dbReference type="EMBL" id="CAB4033364.1"/>
    </source>
</evidence>
<dbReference type="InterPro" id="IPR021109">
    <property type="entry name" value="Peptidase_aspartic_dom_sf"/>
</dbReference>
<reference evidence="2" key="1">
    <citation type="submission" date="2020-04" db="EMBL/GenBank/DDBJ databases">
        <authorList>
            <person name="Alioto T."/>
            <person name="Alioto T."/>
            <person name="Gomez Garrido J."/>
        </authorList>
    </citation>
    <scope>NUCLEOTIDE SEQUENCE</scope>
    <source>
        <strain evidence="2">A484AB</strain>
    </source>
</reference>
<dbReference type="Proteomes" id="UP001152795">
    <property type="component" value="Unassembled WGS sequence"/>
</dbReference>
<evidence type="ECO:0000313" key="3">
    <source>
        <dbReference type="Proteomes" id="UP001152795"/>
    </source>
</evidence>
<feature type="region of interest" description="Disordered" evidence="1">
    <location>
        <begin position="245"/>
        <end position="276"/>
    </location>
</feature>
<dbReference type="InterPro" id="IPR001969">
    <property type="entry name" value="Aspartic_peptidase_AS"/>
</dbReference>
<name>A0A6S7JTC2_PARCT</name>
<feature type="compositionally biased region" description="Polar residues" evidence="1">
    <location>
        <begin position="245"/>
        <end position="273"/>
    </location>
</feature>
<dbReference type="GO" id="GO:0006508">
    <property type="term" value="P:proteolysis"/>
    <property type="evidence" value="ECO:0007669"/>
    <property type="project" value="InterPro"/>
</dbReference>
<keyword evidence="3" id="KW-1185">Reference proteome</keyword>
<proteinExistence type="predicted"/>
<sequence length="707" mass="79115">MASNRAPKQWSLTKHETITSFEAWRQNLQYTLSLDPNFAPFLIDGVTWLRKTTTAPLRGFGNDSDTVPVTRRRTAEQKAAKLELILGQIANFCPVISRKTIVKNSTSLSTIWQSIRAHFGFQSTGGHFLDFNNIHLETDERPEDLYQRLVSFIDDNLLKADGGIRHHGENVTADEDISPTMENIIVLTWLRLIHPFLPALVKQRYGAELRSQTVASLKPEIFQALDSLLDEINSANDAKVLRTALQQSLKHPQSSSRRQTPTALPRTSKTPTKSYPLCRQAGRQHQHYLSRCPYLPVEDKQYLSRSRQVVGTEPGDPLSDCEVDDLWDSHNYRIKTTTNRVSVKQSPHLQAFYAHHPLLLTLDTGAETSMIKTSIANEIGAPIEKTTQKALQADGITQLAVVGELDALVVDSLDVDVIAATPFMITNDISLRPSKQDVTIQGSENVYYGSRQPAGTIGSVRRTQDTVLRAPSYSTVIWLGQYLELDLPDHVDPDSILALEPRKDCSRSDYPTNQHPISTPRRSQIQQQQPSSTLLSYTHEHSLSVQLDPDSILSKSMHSEFSRLVKEYDDVFDKIISGYNGAAGPFEAVVNMGPVQPPQRKGRLPQYAPNKLVELQHKFDELESLGIFQTPENLGITVEYLNPSFLIKKPSGGHRLVTAFDDVGRYSKPQPSYPMSILPSEQSPNGSTSSYLTLPALSIRYHLLKVP</sequence>
<dbReference type="OrthoDB" id="6113439at2759"/>
<feature type="region of interest" description="Disordered" evidence="1">
    <location>
        <begin position="502"/>
        <end position="534"/>
    </location>
</feature>
<feature type="compositionally biased region" description="Low complexity" evidence="1">
    <location>
        <begin position="517"/>
        <end position="534"/>
    </location>
</feature>
<comment type="caution">
    <text evidence="2">The sequence shown here is derived from an EMBL/GenBank/DDBJ whole genome shotgun (WGS) entry which is preliminary data.</text>
</comment>
<gene>
    <name evidence="2" type="ORF">PACLA_8A044585</name>
</gene>
<dbReference type="Gene3D" id="2.40.70.10">
    <property type="entry name" value="Acid Proteases"/>
    <property type="match status" value="1"/>
</dbReference>
<dbReference type="EMBL" id="CACRXK020019190">
    <property type="protein sequence ID" value="CAB4033364.1"/>
    <property type="molecule type" value="Genomic_DNA"/>
</dbReference>
<evidence type="ECO:0000256" key="1">
    <source>
        <dbReference type="SAM" id="MobiDB-lite"/>
    </source>
</evidence>
<dbReference type="PROSITE" id="PS00141">
    <property type="entry name" value="ASP_PROTEASE"/>
    <property type="match status" value="1"/>
</dbReference>
<organism evidence="2 3">
    <name type="scientific">Paramuricea clavata</name>
    <name type="common">Red gorgonian</name>
    <name type="synonym">Violescent sea-whip</name>
    <dbReference type="NCBI Taxonomy" id="317549"/>
    <lineage>
        <taxon>Eukaryota</taxon>
        <taxon>Metazoa</taxon>
        <taxon>Cnidaria</taxon>
        <taxon>Anthozoa</taxon>
        <taxon>Octocorallia</taxon>
        <taxon>Malacalcyonacea</taxon>
        <taxon>Plexauridae</taxon>
        <taxon>Paramuricea</taxon>
    </lineage>
</organism>
<accession>A0A6S7JTC2</accession>
<protein>
    <submittedName>
        <fullName evidence="2">Retrovirus-related Pol poly from transposon opus</fullName>
    </submittedName>
</protein>
<dbReference type="AlphaFoldDB" id="A0A6S7JTC2"/>